<dbReference type="Proteomes" id="UP001143856">
    <property type="component" value="Unassembled WGS sequence"/>
</dbReference>
<comment type="caution">
    <text evidence="1">The sequence shown here is derived from an EMBL/GenBank/DDBJ whole genome shotgun (WGS) entry which is preliminary data.</text>
</comment>
<reference evidence="1" key="1">
    <citation type="submission" date="2022-10" db="EMBL/GenBank/DDBJ databases">
        <title>Genome Sequence of Xylaria curta.</title>
        <authorList>
            <person name="Buettner E."/>
        </authorList>
    </citation>
    <scope>NUCLEOTIDE SEQUENCE</scope>
    <source>
        <strain evidence="1">Babe10</strain>
    </source>
</reference>
<name>A0ACC1PRK8_9PEZI</name>
<evidence type="ECO:0000313" key="2">
    <source>
        <dbReference type="Proteomes" id="UP001143856"/>
    </source>
</evidence>
<protein>
    <submittedName>
        <fullName evidence="1">Uncharacterized protein</fullName>
    </submittedName>
</protein>
<keyword evidence="2" id="KW-1185">Reference proteome</keyword>
<dbReference type="EMBL" id="JAPDGR010000048">
    <property type="protein sequence ID" value="KAJ2997754.1"/>
    <property type="molecule type" value="Genomic_DNA"/>
</dbReference>
<evidence type="ECO:0000313" key="1">
    <source>
        <dbReference type="EMBL" id="KAJ2997754.1"/>
    </source>
</evidence>
<organism evidence="1 2">
    <name type="scientific">Xylaria curta</name>
    <dbReference type="NCBI Taxonomy" id="42375"/>
    <lineage>
        <taxon>Eukaryota</taxon>
        <taxon>Fungi</taxon>
        <taxon>Dikarya</taxon>
        <taxon>Ascomycota</taxon>
        <taxon>Pezizomycotina</taxon>
        <taxon>Sordariomycetes</taxon>
        <taxon>Xylariomycetidae</taxon>
        <taxon>Xylariales</taxon>
        <taxon>Xylariaceae</taxon>
        <taxon>Xylaria</taxon>
    </lineage>
</organism>
<sequence>MKLSILVNLALAGGHAVAAVPSERTDTTRGTSLKTRQTTCHAGELLLFKNGNQFLCLGRNLVWPGLALNAVSVKTSSAAARQFANWVINKTVGEPSATVGKRDISEKPAEKWFEDEETVTYGWKPSTHAVRDEASLHIYNMTATYDKSTRFMTQAEITFDGEQDSTSDSSLITRERRTAITITYYAVLGHEGTILQYNDIFNLFHQIFISSPDEVGSECGWASNTGAWHGAFKATVFGAPDAGGCYAEREA</sequence>
<accession>A0ACC1PRK8</accession>
<proteinExistence type="predicted"/>
<gene>
    <name evidence="1" type="ORF">NUW58_g554</name>
</gene>